<comment type="caution">
    <text evidence="7">The sequence shown here is derived from an EMBL/GenBank/DDBJ whole genome shotgun (WGS) entry which is preliminary data.</text>
</comment>
<feature type="region of interest" description="Disordered" evidence="5">
    <location>
        <begin position="25"/>
        <end position="73"/>
    </location>
</feature>
<feature type="domain" description="Rad50/SbcC-type AAA" evidence="6">
    <location>
        <begin position="251"/>
        <end position="496"/>
    </location>
</feature>
<dbReference type="EMBL" id="WIXE01008438">
    <property type="protein sequence ID" value="KAK5979326.1"/>
    <property type="molecule type" value="Genomic_DNA"/>
</dbReference>
<dbReference type="Proteomes" id="UP001331761">
    <property type="component" value="Unassembled WGS sequence"/>
</dbReference>
<sequence>MNIAENVQLLPLENVKIVPTLAKEAPKMATAAKPSPISDAPVAKSDPESPISSVPEQRRELSAPPTPSETVETSAVRLLMPTAAVGAVLRASTPPQPQESVVVQEFSPKVPVKSAADRAIAMPTRTTRLLTTRTDPDSTRRLVSRQPSTRPVPRAQSRSQPTNLEVMNHVVVPRLPSSGPPQQQARRANGQGPARVPLPPIQPAPEGSVSPPPPQPPSRVAQKPINLIVIQDGRVIDLTPQQQRDLSLVLRTYDDVECRPGPNLNVFIGTNGAGKSTVICGICLAVGGNPKILGRSERMGDYIKHKREEGFVEVYIADSTKGEQRVKILLQRPSSCSFFINGTKSTQRSIDNPCTFLAQDKVKSFSEQSPVDLLMNTERAGNASLLEQHEELLRKKKHESVYIENAREVENRLQTIDGEIATLLPRVENYKKKEFLRTKIKILQKKKAILNFKESEERFAVEDAAVDQLQCVVKEKERKIKQLKTKIEKEEQLEKEYSTRQNDISRQIRVITDDIDVLTNRNLYTEKVHDATERFNRLKNQNDNWEQEMDSLRKQIDRVRENVSAAKEEMKGYQEFKKEAAEKTQQYEKEDDGLCREEDELQAEERKIHSDKTKLRDEEKRIEQVMEGRVRVLESLRSNMADEAWRWYQENRDRFRHPVYVPILHMTVPDAKAAMLLENLIAVRDLPMFIFGCKEDEAILTDRRHKWKLNSTVIPSSQVNLSQLSSNLTHEMKGFGFTRFAADLFTAPDVVKQYLCNVARLHQVPIGSSRSNELYDEIKSAFVNTPYKLYLTDRYRVQFTISKYGSHEVIGQQSELRSQVRLFVAHALSPDDRSKFEEERQRIRNREKELNDRRSQVSQKRTSIQKEREALKAKQAEWRTKRDALTNLERSLSSRESKLEMLSANRPNIDQARAALKEVKVVASKEAHETAMKILQKLDKFRKICVEESFLRLVSKGLQETLSKVRQQLQAIEEKLEEDIVLMEGRMTVFASAKEDLRRATDSLYEYCGLKTLDESKMSTKEKEIIKMLEELFADENIPDDKQAVMRLLEEENVKLNIASIDGSKEDVDRCERLKQEKTTLIERKAQQEITRETWKTGFLKEIMEWREPVEDLIRKINVNYSKFFATLGCAGEVYLEIPEDPLNIAGYGIMIMVSFRNGERLRRLDHQGPFSTDFLVSPGMDPVNERKVFDIMVDTLSGNGNLSKTQYFLKQVEKAACYRGEMDMDLVKTAFYESLVLPWVVKLPSSKFSRLPSLAMVFSPATTISSGYLRPFRKLSDIVKNSPPPSPPSPLSPSTQLSPSWCLWLISALQGHEITCDVRRKLADDIERMGYVEQEDLIEFLESGVAPSTLENNACKQFLCNTTELCSVLASKDPENLVILWDQLFHRTLPALQSVLYPLQRTRPDFNIRRTILTVFRDRVLSKILRDIEGRIPILEPMLYTVLLETENSSEESRQFADLASRIMGTKNKSPAVAVVSQSRIRSKTLPVKSTTPKRVTWSDMRKSATFST</sequence>
<evidence type="ECO:0000256" key="1">
    <source>
        <dbReference type="ARBA" id="ARBA00010171"/>
    </source>
</evidence>
<dbReference type="GO" id="GO:0005634">
    <property type="term" value="C:nucleus"/>
    <property type="evidence" value="ECO:0007669"/>
    <property type="project" value="TreeGrafter"/>
</dbReference>
<comment type="similarity">
    <text evidence="1">Belongs to the SMC family. SMC5 subfamily.</text>
</comment>
<dbReference type="PANTHER" id="PTHR45916:SF1">
    <property type="entry name" value="STRUCTURAL MAINTENANCE OF CHROMOSOMES PROTEIN 5"/>
    <property type="match status" value="1"/>
</dbReference>
<protein>
    <recommendedName>
        <fullName evidence="2">Structural maintenance of chromosomes protein 5</fullName>
    </recommendedName>
</protein>
<dbReference type="SUPFAM" id="SSF52540">
    <property type="entry name" value="P-loop containing nucleoside triphosphate hydrolases"/>
    <property type="match status" value="1"/>
</dbReference>
<feature type="compositionally biased region" description="Low complexity" evidence="5">
    <location>
        <begin position="124"/>
        <end position="133"/>
    </location>
</feature>
<evidence type="ECO:0000256" key="2">
    <source>
        <dbReference type="ARBA" id="ARBA00018687"/>
    </source>
</evidence>
<proteinExistence type="inferred from homology"/>
<name>A0AAN8FGI2_TRICO</name>
<reference evidence="7 8" key="1">
    <citation type="submission" date="2019-10" db="EMBL/GenBank/DDBJ databases">
        <title>Assembly and Annotation for the nematode Trichostrongylus colubriformis.</title>
        <authorList>
            <person name="Martin J."/>
        </authorList>
    </citation>
    <scope>NUCLEOTIDE SEQUENCE [LARGE SCALE GENOMIC DNA]</scope>
    <source>
        <strain evidence="7">G859</strain>
        <tissue evidence="7">Whole worm</tissue>
    </source>
</reference>
<dbReference type="PANTHER" id="PTHR45916">
    <property type="entry name" value="STRUCTURAL MAINTENANCE OF CHROMOSOMES PROTEIN 5"/>
    <property type="match status" value="1"/>
</dbReference>
<accession>A0AAN8FGI2</accession>
<dbReference type="Pfam" id="PF13476">
    <property type="entry name" value="AAA_23"/>
    <property type="match status" value="1"/>
</dbReference>
<organism evidence="7 8">
    <name type="scientific">Trichostrongylus colubriformis</name>
    <name type="common">Black scour worm</name>
    <dbReference type="NCBI Taxonomy" id="6319"/>
    <lineage>
        <taxon>Eukaryota</taxon>
        <taxon>Metazoa</taxon>
        <taxon>Ecdysozoa</taxon>
        <taxon>Nematoda</taxon>
        <taxon>Chromadorea</taxon>
        <taxon>Rhabditida</taxon>
        <taxon>Rhabditina</taxon>
        <taxon>Rhabditomorpha</taxon>
        <taxon>Strongyloidea</taxon>
        <taxon>Trichostrongylidae</taxon>
        <taxon>Trichostrongylus</taxon>
    </lineage>
</organism>
<feature type="coiled-coil region" evidence="4">
    <location>
        <begin position="955"/>
        <end position="986"/>
    </location>
</feature>
<dbReference type="InterPro" id="IPR027417">
    <property type="entry name" value="P-loop_NTPase"/>
</dbReference>
<evidence type="ECO:0000256" key="5">
    <source>
        <dbReference type="SAM" id="MobiDB-lite"/>
    </source>
</evidence>
<keyword evidence="8" id="KW-1185">Reference proteome</keyword>
<evidence type="ECO:0000256" key="3">
    <source>
        <dbReference type="ARBA" id="ARBA00023054"/>
    </source>
</evidence>
<dbReference type="GO" id="GO:0003697">
    <property type="term" value="F:single-stranded DNA binding"/>
    <property type="evidence" value="ECO:0007669"/>
    <property type="project" value="TreeGrafter"/>
</dbReference>
<evidence type="ECO:0000256" key="4">
    <source>
        <dbReference type="SAM" id="Coils"/>
    </source>
</evidence>
<feature type="coiled-coil region" evidence="4">
    <location>
        <begin position="466"/>
        <end position="576"/>
    </location>
</feature>
<evidence type="ECO:0000313" key="7">
    <source>
        <dbReference type="EMBL" id="KAK5979326.1"/>
    </source>
</evidence>
<dbReference type="GO" id="GO:0016887">
    <property type="term" value="F:ATP hydrolysis activity"/>
    <property type="evidence" value="ECO:0007669"/>
    <property type="project" value="InterPro"/>
</dbReference>
<feature type="region of interest" description="Disordered" evidence="5">
    <location>
        <begin position="124"/>
        <end position="220"/>
    </location>
</feature>
<evidence type="ECO:0000313" key="8">
    <source>
        <dbReference type="Proteomes" id="UP001331761"/>
    </source>
</evidence>
<keyword evidence="3 4" id="KW-0175">Coiled coil</keyword>
<feature type="region of interest" description="Disordered" evidence="5">
    <location>
        <begin position="846"/>
        <end position="866"/>
    </location>
</feature>
<feature type="compositionally biased region" description="Basic and acidic residues" evidence="5">
    <location>
        <begin position="846"/>
        <end position="855"/>
    </location>
</feature>
<feature type="compositionally biased region" description="Polar residues" evidence="5">
    <location>
        <begin position="156"/>
        <end position="165"/>
    </location>
</feature>
<evidence type="ECO:0000259" key="6">
    <source>
        <dbReference type="Pfam" id="PF13476"/>
    </source>
</evidence>
<gene>
    <name evidence="7" type="ORF">GCK32_003735</name>
</gene>
<dbReference type="GO" id="GO:0030915">
    <property type="term" value="C:Smc5-Smc6 complex"/>
    <property type="evidence" value="ECO:0007669"/>
    <property type="project" value="TreeGrafter"/>
</dbReference>
<dbReference type="Gene3D" id="3.40.50.300">
    <property type="entry name" value="P-loop containing nucleotide triphosphate hydrolases"/>
    <property type="match status" value="2"/>
</dbReference>
<dbReference type="InterPro" id="IPR038729">
    <property type="entry name" value="Rad50/SbcC_AAA"/>
</dbReference>
<dbReference type="GO" id="GO:0000724">
    <property type="term" value="P:double-strand break repair via homologous recombination"/>
    <property type="evidence" value="ECO:0007669"/>
    <property type="project" value="TreeGrafter"/>
</dbReference>